<name>A0ACC3MCQ1_9PEZI</name>
<dbReference type="EMBL" id="JAUTXU010000330">
    <property type="protein sequence ID" value="KAK3684698.1"/>
    <property type="molecule type" value="Genomic_DNA"/>
</dbReference>
<comment type="caution">
    <text evidence="1">The sequence shown here is derived from an EMBL/GenBank/DDBJ whole genome shotgun (WGS) entry which is preliminary data.</text>
</comment>
<evidence type="ECO:0000313" key="1">
    <source>
        <dbReference type="EMBL" id="KAK3684698.1"/>
    </source>
</evidence>
<evidence type="ECO:0000313" key="2">
    <source>
        <dbReference type="Proteomes" id="UP001281147"/>
    </source>
</evidence>
<organism evidence="1 2">
    <name type="scientific">Vermiconidia calcicola</name>
    <dbReference type="NCBI Taxonomy" id="1690605"/>
    <lineage>
        <taxon>Eukaryota</taxon>
        <taxon>Fungi</taxon>
        <taxon>Dikarya</taxon>
        <taxon>Ascomycota</taxon>
        <taxon>Pezizomycotina</taxon>
        <taxon>Dothideomycetes</taxon>
        <taxon>Dothideomycetidae</taxon>
        <taxon>Mycosphaerellales</taxon>
        <taxon>Extremaceae</taxon>
        <taxon>Vermiconidia</taxon>
    </lineage>
</organism>
<accession>A0ACC3MCQ1</accession>
<keyword evidence="2" id="KW-1185">Reference proteome</keyword>
<proteinExistence type="predicted"/>
<gene>
    <name evidence="1" type="ORF">LTR37_020028</name>
</gene>
<dbReference type="Proteomes" id="UP001281147">
    <property type="component" value="Unassembled WGS sequence"/>
</dbReference>
<protein>
    <submittedName>
        <fullName evidence="1">Uncharacterized protein</fullName>
    </submittedName>
</protein>
<reference evidence="1" key="1">
    <citation type="submission" date="2023-07" db="EMBL/GenBank/DDBJ databases">
        <title>Black Yeasts Isolated from many extreme environments.</title>
        <authorList>
            <person name="Coleine C."/>
            <person name="Stajich J.E."/>
            <person name="Selbmann L."/>
        </authorList>
    </citation>
    <scope>NUCLEOTIDE SEQUENCE</scope>
    <source>
        <strain evidence="1">CCFEE 5714</strain>
    </source>
</reference>
<sequence length="304" mass="34742">MPPKRRQQREEEVLEDENFLDEDITVEAPHSIDPYAVLSLRQSATADEIKSAYRKAALKHHPDKAPDSEKEAAHTKFQEVAFAYAILSDERRRKRYDTTGRTEDSLDADDDEDFNWTDFFREQYRNVVTTDAINKFSDSYKGSEEERGHVLAAYEKCKGQMGKVYAHVMLSDVSEDEERFRGIIDQAIADGEVEEFEKYSRESEKSKLGRIREAKKRRERDAKEAEEGESNGTANGKKDAGTSDLAAMIQQRQKGRAENFLDGLEAKYAAPKGGRKGAKRAMDEPPEEMFAKNREQGRSKRAKK</sequence>